<dbReference type="AlphaFoldDB" id="A0A1D1ZND5"/>
<dbReference type="InterPro" id="IPR052758">
    <property type="entry name" value="SRC_co-chaperone"/>
</dbReference>
<protein>
    <recommendedName>
        <fullName evidence="2">J domain-containing protein</fullName>
    </recommendedName>
</protein>
<feature type="compositionally biased region" description="Low complexity" evidence="1">
    <location>
        <begin position="391"/>
        <end position="419"/>
    </location>
</feature>
<evidence type="ECO:0000259" key="2">
    <source>
        <dbReference type="PROSITE" id="PS50076"/>
    </source>
</evidence>
<dbReference type="EMBL" id="GDKF01010136">
    <property type="protein sequence ID" value="JAT68486.1"/>
    <property type="molecule type" value="Transcribed_RNA"/>
</dbReference>
<feature type="compositionally biased region" description="Polar residues" evidence="1">
    <location>
        <begin position="475"/>
        <end position="487"/>
    </location>
</feature>
<organism evidence="3">
    <name type="scientific">Auxenochlorella protothecoides</name>
    <name type="common">Green microalga</name>
    <name type="synonym">Chlorella protothecoides</name>
    <dbReference type="NCBI Taxonomy" id="3075"/>
    <lineage>
        <taxon>Eukaryota</taxon>
        <taxon>Viridiplantae</taxon>
        <taxon>Chlorophyta</taxon>
        <taxon>core chlorophytes</taxon>
        <taxon>Trebouxiophyceae</taxon>
        <taxon>Chlorellales</taxon>
        <taxon>Chlorellaceae</taxon>
        <taxon>Auxenochlorella</taxon>
    </lineage>
</organism>
<dbReference type="InterPro" id="IPR036869">
    <property type="entry name" value="J_dom_sf"/>
</dbReference>
<dbReference type="SUPFAM" id="SSF46565">
    <property type="entry name" value="Chaperone J-domain"/>
    <property type="match status" value="1"/>
</dbReference>
<dbReference type="PANTHER" id="PTHR44200:SF1">
    <property type="entry name" value="DNAJ HOMOLOG SUBFAMILY C MEMBER 7"/>
    <property type="match status" value="1"/>
</dbReference>
<gene>
    <name evidence="3" type="ORF">g.93398</name>
</gene>
<evidence type="ECO:0000256" key="1">
    <source>
        <dbReference type="SAM" id="MobiDB-lite"/>
    </source>
</evidence>
<feature type="region of interest" description="Disordered" evidence="1">
    <location>
        <begin position="135"/>
        <end position="222"/>
    </location>
</feature>
<proteinExistence type="predicted"/>
<dbReference type="Gene3D" id="1.10.287.110">
    <property type="entry name" value="DnaJ domain"/>
    <property type="match status" value="1"/>
</dbReference>
<dbReference type="PANTHER" id="PTHR44200">
    <property type="entry name" value="DNAJ HOMOLOG SUBFAMILY C MEMBER 7"/>
    <property type="match status" value="1"/>
</dbReference>
<feature type="compositionally biased region" description="Low complexity" evidence="1">
    <location>
        <begin position="329"/>
        <end position="340"/>
    </location>
</feature>
<reference evidence="3" key="1">
    <citation type="submission" date="2015-08" db="EMBL/GenBank/DDBJ databases">
        <authorList>
            <person name="Babu N.S."/>
            <person name="Beckwith C.J."/>
            <person name="Beseler K.G."/>
            <person name="Brison A."/>
            <person name="Carone J.V."/>
            <person name="Caskin T.P."/>
            <person name="Diamond M."/>
            <person name="Durham M.E."/>
            <person name="Foxe J.M."/>
            <person name="Go M."/>
            <person name="Henderson B.A."/>
            <person name="Jones I.B."/>
            <person name="McGettigan J.A."/>
            <person name="Micheletti S.J."/>
            <person name="Nasrallah M.E."/>
            <person name="Ortiz D."/>
            <person name="Piller C.R."/>
            <person name="Privatt S.R."/>
            <person name="Schneider S.L."/>
            <person name="Sharp S."/>
            <person name="Smith T.C."/>
            <person name="Stanton J.D."/>
            <person name="Ullery H.E."/>
            <person name="Wilson R.J."/>
            <person name="Serrano M.G."/>
            <person name="Buck G."/>
            <person name="Lee V."/>
            <person name="Wang Y."/>
            <person name="Carvalho R."/>
            <person name="Voegtly L."/>
            <person name="Shi R."/>
            <person name="Duckworth R."/>
            <person name="Johnson A."/>
            <person name="Loviza R."/>
            <person name="Walstead R."/>
            <person name="Shah Z."/>
            <person name="Kiflezghi M."/>
            <person name="Wade K."/>
            <person name="Ball S.L."/>
            <person name="Bradley K.W."/>
            <person name="Asai D.J."/>
            <person name="Bowman C.A."/>
            <person name="Russell D.A."/>
            <person name="Pope W.H."/>
            <person name="Jacobs-Sera D."/>
            <person name="Hendrix R.W."/>
            <person name="Hatfull G.F."/>
        </authorList>
    </citation>
    <scope>NUCLEOTIDE SEQUENCE</scope>
</reference>
<feature type="region of interest" description="Disordered" evidence="1">
    <location>
        <begin position="437"/>
        <end position="493"/>
    </location>
</feature>
<accession>A0A1D1ZND5</accession>
<feature type="region of interest" description="Disordered" evidence="1">
    <location>
        <begin position="318"/>
        <end position="340"/>
    </location>
</feature>
<feature type="domain" description="J" evidence="2">
    <location>
        <begin position="604"/>
        <end position="745"/>
    </location>
</feature>
<feature type="region of interest" description="Disordered" evidence="1">
    <location>
        <begin position="87"/>
        <end position="110"/>
    </location>
</feature>
<sequence>MTATLTAREPNQTVRLVVKYKIRSIQHIFNDRAGSDATSDFTTSESCKVFSARLTRTALTARPPGSRITHTHLTMRKFTRFGQDHCLETPPRRSPGRHDLEPTTDFQSTPLPRATYVEDEFLMFDMSGIKPAHQAACTPRAPRSSHGWGGATRPEPDAMQPQHLAMDGTEDWAHDPGHPTTTTRPRTRRRPGAPRLPEDTRLAHGPHPDVQDPARLCGSGGQIRWDPEVPKESAEHAAARYRLQRDLLSLRLTSCEEELRAVHASWRQAQRSVQDMHEEQRCLEERLAQRRAEVAGLDAELAAANARARVLEEQLALAKRGGGRRPGRRLSGAWGAPGADAPADGDLLSALRSLQLQLERAQPGPALADPGSCGGRERDRRWTGAHAGAMDSRSSCSTSSGSGASAAGDDADSHASSDGPGQGAWLPAAAARVDLGPAREEPGEGSTSPPSSDADSMESGQSPSPVAGPRPEASPEQTAATEGSSSPGLPATLGTLSAELGAWRAQASPDPARGAALFARRARLLKAAGQGAAALADLHCCGALRGGGAARDRAALYLRLGCVDEAARELRAWAPEADGAAAGAHARLQARAAYLATLEGPLVDLYALLGLQPRAGKAQVQAAFRRVEGRLIVANDVCVAEGGARRTCLRRPGHRCWSPYLGCASPERPSRCGAAHPNYSPPRSTHEHYPSCRILPPRALALALHPDKAAAPLPAEAAASLFAAIKEAHGTLADPVARRRYDLQYAWLVDVLRASV</sequence>
<name>A0A1D1ZND5_AUXPR</name>
<feature type="compositionally biased region" description="Basic and acidic residues" evidence="1">
    <location>
        <begin position="87"/>
        <end position="101"/>
    </location>
</feature>
<feature type="compositionally biased region" description="Basic and acidic residues" evidence="1">
    <location>
        <begin position="196"/>
        <end position="212"/>
    </location>
</feature>
<dbReference type="InterPro" id="IPR001623">
    <property type="entry name" value="DnaJ_domain"/>
</dbReference>
<evidence type="ECO:0000313" key="3">
    <source>
        <dbReference type="EMBL" id="JAT68486.1"/>
    </source>
</evidence>
<feature type="region of interest" description="Disordered" evidence="1">
    <location>
        <begin position="361"/>
        <end position="424"/>
    </location>
</feature>
<dbReference type="PROSITE" id="PS50076">
    <property type="entry name" value="DNAJ_2"/>
    <property type="match status" value="1"/>
</dbReference>